<dbReference type="GO" id="GO:0030545">
    <property type="term" value="F:signaling receptor regulator activity"/>
    <property type="evidence" value="ECO:0007669"/>
    <property type="project" value="TreeGrafter"/>
</dbReference>
<feature type="non-terminal residue" evidence="10">
    <location>
        <position position="1"/>
    </location>
</feature>
<dbReference type="PANTHER" id="PTHR28675:SF1">
    <property type="entry name" value="MELANOCORTIN-2 RECEPTOR ACCESSORY PROTEIN 2"/>
    <property type="match status" value="1"/>
</dbReference>
<comment type="subcellular location">
    <subcellularLocation>
        <location evidence="1">Cell membrane</location>
        <topology evidence="1">Single-pass membrane protein</topology>
    </subcellularLocation>
    <subcellularLocation>
        <location evidence="2">Endoplasmic reticulum membrane</location>
        <topology evidence="2">Single-pass membrane protein</topology>
    </subcellularLocation>
</comment>
<keyword evidence="8 9" id="KW-0472">Membrane</keyword>
<accession>Q4S6T0</accession>
<dbReference type="EMBL" id="CAAE01014723">
    <property type="protein sequence ID" value="CAG03652.1"/>
    <property type="molecule type" value="Genomic_DNA"/>
</dbReference>
<keyword evidence="11" id="KW-0675">Receptor</keyword>
<sequence>SRSSAHRRDYIWQYEYYDDEEPVSFEGLRANRYSIVICFWVGLAVFVFFTFFVLMLLTKTRGPHQA</sequence>
<organism evidence="10">
    <name type="scientific">Tetraodon nigroviridis</name>
    <name type="common">Spotted green pufferfish</name>
    <name type="synonym">Chelonodon nigroviridis</name>
    <dbReference type="NCBI Taxonomy" id="99883"/>
    <lineage>
        <taxon>Eukaryota</taxon>
        <taxon>Metazoa</taxon>
        <taxon>Chordata</taxon>
        <taxon>Craniata</taxon>
        <taxon>Vertebrata</taxon>
        <taxon>Euteleostomi</taxon>
        <taxon>Actinopterygii</taxon>
        <taxon>Neopterygii</taxon>
        <taxon>Teleostei</taxon>
        <taxon>Neoteleostei</taxon>
        <taxon>Acanthomorphata</taxon>
        <taxon>Eupercaria</taxon>
        <taxon>Tetraodontiformes</taxon>
        <taxon>Tetradontoidea</taxon>
        <taxon>Tetraodontidae</taxon>
        <taxon>Tetraodon</taxon>
    </lineage>
</organism>
<evidence type="ECO:0000256" key="1">
    <source>
        <dbReference type="ARBA" id="ARBA00004162"/>
    </source>
</evidence>
<evidence type="ECO:0000256" key="7">
    <source>
        <dbReference type="ARBA" id="ARBA00022989"/>
    </source>
</evidence>
<reference evidence="11" key="3">
    <citation type="journal article" date="2011" name="Eur. J. Pharmacol.">
        <title>The early origin of melanocortin receptors, agouti-related peptide, agouti signalling peptide, and melanocortin receptor-accessory proteins, with emphasis on pufferfishes, elephant shark, lampreys, and amphioxus.</title>
        <authorList>
            <person name="Vastermark A.J."/>
            <person name="Schioth H.B."/>
        </authorList>
    </citation>
    <scope>NUCLEOTIDE SEQUENCE</scope>
</reference>
<evidence type="ECO:0000313" key="10">
    <source>
        <dbReference type="EMBL" id="CAG03652.1"/>
    </source>
</evidence>
<dbReference type="EMBL" id="BR000859">
    <property type="protein sequence ID" value="FAA00706.1"/>
    <property type="molecule type" value="Genomic_DNA"/>
</dbReference>
<name>Q4S6T0_TETNG</name>
<evidence type="ECO:0000256" key="8">
    <source>
        <dbReference type="ARBA" id="ARBA00023136"/>
    </source>
</evidence>
<feature type="transmembrane region" description="Helical" evidence="9">
    <location>
        <begin position="33"/>
        <end position="57"/>
    </location>
</feature>
<evidence type="ECO:0000256" key="5">
    <source>
        <dbReference type="ARBA" id="ARBA00022692"/>
    </source>
</evidence>
<dbReference type="InterPro" id="IPR028111">
    <property type="entry name" value="MRAP"/>
</dbReference>
<reference evidence="10" key="2">
    <citation type="submission" date="2004-02" db="EMBL/GenBank/DDBJ databases">
        <authorList>
            <consortium name="Genoscope"/>
            <consortium name="Whitehead Institute Centre for Genome Research"/>
        </authorList>
    </citation>
    <scope>NUCLEOTIDE SEQUENCE</scope>
</reference>
<evidence type="ECO:0000313" key="11">
    <source>
        <dbReference type="EMBL" id="FAA00706.1"/>
    </source>
</evidence>
<protein>
    <submittedName>
        <fullName evidence="10">(spotted green pufferfish) hypothetical protein</fullName>
    </submittedName>
    <submittedName>
        <fullName evidence="11">Melanocortin receptor accessory protein 2</fullName>
    </submittedName>
</protein>
<dbReference type="GO" id="GO:0031781">
    <property type="term" value="F:type 3 melanocortin receptor binding"/>
    <property type="evidence" value="ECO:0007669"/>
    <property type="project" value="TreeGrafter"/>
</dbReference>
<proteinExistence type="inferred from homology"/>
<evidence type="ECO:0000256" key="3">
    <source>
        <dbReference type="ARBA" id="ARBA00010063"/>
    </source>
</evidence>
<keyword evidence="6" id="KW-0256">Endoplasmic reticulum</keyword>
<evidence type="ECO:0000256" key="9">
    <source>
        <dbReference type="SAM" id="Phobius"/>
    </source>
</evidence>
<dbReference type="AlphaFoldDB" id="Q4S6T0"/>
<dbReference type="GO" id="GO:0072659">
    <property type="term" value="P:protein localization to plasma membrane"/>
    <property type="evidence" value="ECO:0007669"/>
    <property type="project" value="TreeGrafter"/>
</dbReference>
<dbReference type="GO" id="GO:0106070">
    <property type="term" value="P:regulation of adenylate cyclase-activating G protein-coupled receptor signaling pathway"/>
    <property type="evidence" value="ECO:0007669"/>
    <property type="project" value="TreeGrafter"/>
</dbReference>
<dbReference type="GO" id="GO:0031782">
    <property type="term" value="F:type 4 melanocortin receptor binding"/>
    <property type="evidence" value="ECO:0007669"/>
    <property type="project" value="TreeGrafter"/>
</dbReference>
<dbReference type="GO" id="GO:0005886">
    <property type="term" value="C:plasma membrane"/>
    <property type="evidence" value="ECO:0007669"/>
    <property type="project" value="UniProtKB-SubCell"/>
</dbReference>
<comment type="similarity">
    <text evidence="3">Belongs to the MRAP family.</text>
</comment>
<keyword evidence="5 9" id="KW-0812">Transmembrane</keyword>
<dbReference type="OrthoDB" id="9904651at2759"/>
<dbReference type="GO" id="GO:0031780">
    <property type="term" value="F:corticotropin hormone receptor binding"/>
    <property type="evidence" value="ECO:0007669"/>
    <property type="project" value="TreeGrafter"/>
</dbReference>
<evidence type="ECO:0000256" key="4">
    <source>
        <dbReference type="ARBA" id="ARBA00022475"/>
    </source>
</evidence>
<reference evidence="10" key="1">
    <citation type="journal article" date="2004" name="Nature">
        <title>Genome duplication in the teleost fish Tetraodon nigroviridis reveals the early vertebrate proto-karyotype.</title>
        <authorList>
            <person name="Jaillon O."/>
            <person name="Aury J.-M."/>
            <person name="Brunet F."/>
            <person name="Petit J.-L."/>
            <person name="Stange-Thomann N."/>
            <person name="Mauceli E."/>
            <person name="Bouneau L."/>
            <person name="Fischer C."/>
            <person name="Ozouf-Costaz C."/>
            <person name="Bernot A."/>
            <person name="Nicaud S."/>
            <person name="Jaffe D."/>
            <person name="Fisher S."/>
            <person name="Lutfalla G."/>
            <person name="Dossat C."/>
            <person name="Segurens B."/>
            <person name="Dasilva C."/>
            <person name="Salanoubat M."/>
            <person name="Levy M."/>
            <person name="Boudet N."/>
            <person name="Castellano S."/>
            <person name="Anthouard V."/>
            <person name="Jubin C."/>
            <person name="Castelli V."/>
            <person name="Katinka M."/>
            <person name="Vacherie B."/>
            <person name="Biemont C."/>
            <person name="Skalli Z."/>
            <person name="Cattolico L."/>
            <person name="Poulain J."/>
            <person name="De Berardinis V."/>
            <person name="Cruaud C."/>
            <person name="Duprat S."/>
            <person name="Brottier P."/>
            <person name="Coutanceau J.-P."/>
            <person name="Gouzy J."/>
            <person name="Parra G."/>
            <person name="Lardier G."/>
            <person name="Chapple C."/>
            <person name="McKernan K.J."/>
            <person name="McEwan P."/>
            <person name="Bosak S."/>
            <person name="Kellis M."/>
            <person name="Volff J.-N."/>
            <person name="Guigo R."/>
            <person name="Zody M.C."/>
            <person name="Mesirov J."/>
            <person name="Lindblad-Toh K."/>
            <person name="Birren B."/>
            <person name="Nusbaum C."/>
            <person name="Kahn D."/>
            <person name="Robinson-Rechavi M."/>
            <person name="Laudet V."/>
            <person name="Schachter V."/>
            <person name="Quetier F."/>
            <person name="Saurin W."/>
            <person name="Scarpelli C."/>
            <person name="Wincker P."/>
            <person name="Lander E.S."/>
            <person name="Weissenbach J."/>
            <person name="Roest Crollius H."/>
        </authorList>
    </citation>
    <scope>NUCLEOTIDE SEQUENCE [LARGE SCALE GENOMIC DNA]</scope>
</reference>
<dbReference type="KEGG" id="tng:GSTEN00023142G001"/>
<dbReference type="GO" id="GO:0031783">
    <property type="term" value="F:type 5 melanocortin receptor binding"/>
    <property type="evidence" value="ECO:0007669"/>
    <property type="project" value="TreeGrafter"/>
</dbReference>
<evidence type="ECO:0000256" key="6">
    <source>
        <dbReference type="ARBA" id="ARBA00022824"/>
    </source>
</evidence>
<evidence type="ECO:0000256" key="2">
    <source>
        <dbReference type="ARBA" id="ARBA00004389"/>
    </source>
</evidence>
<dbReference type="GO" id="GO:0005789">
    <property type="term" value="C:endoplasmic reticulum membrane"/>
    <property type="evidence" value="ECO:0007669"/>
    <property type="project" value="UniProtKB-SubCell"/>
</dbReference>
<keyword evidence="4" id="KW-1003">Cell membrane</keyword>
<gene>
    <name evidence="11" type="primary">MRAP2</name>
    <name evidence="10" type="ORF">GSTENG00023142001</name>
</gene>
<dbReference type="Pfam" id="PF15183">
    <property type="entry name" value="MRAP"/>
    <property type="match status" value="1"/>
</dbReference>
<dbReference type="PANTHER" id="PTHR28675">
    <property type="entry name" value="MELANOCORTIN-2 RECEPTOR ACCESSORY PROTEIN 2"/>
    <property type="match status" value="1"/>
</dbReference>
<keyword evidence="7 9" id="KW-1133">Transmembrane helix</keyword>
<dbReference type="GO" id="GO:0070996">
    <property type="term" value="F:type 1 melanocortin receptor binding"/>
    <property type="evidence" value="ECO:0007669"/>
    <property type="project" value="TreeGrafter"/>
</dbReference>